<protein>
    <submittedName>
        <fullName evidence="1">Uncharacterized protein</fullName>
    </submittedName>
</protein>
<keyword evidence="2" id="KW-1185">Reference proteome</keyword>
<dbReference type="AlphaFoldDB" id="A0AAD2Q7F5"/>
<accession>A0AAD2Q7F5</accession>
<organism evidence="1 2">
    <name type="scientific">Mycena citricolor</name>
    <dbReference type="NCBI Taxonomy" id="2018698"/>
    <lineage>
        <taxon>Eukaryota</taxon>
        <taxon>Fungi</taxon>
        <taxon>Dikarya</taxon>
        <taxon>Basidiomycota</taxon>
        <taxon>Agaricomycotina</taxon>
        <taxon>Agaricomycetes</taxon>
        <taxon>Agaricomycetidae</taxon>
        <taxon>Agaricales</taxon>
        <taxon>Marasmiineae</taxon>
        <taxon>Mycenaceae</taxon>
        <taxon>Mycena</taxon>
    </lineage>
</organism>
<evidence type="ECO:0000313" key="1">
    <source>
        <dbReference type="EMBL" id="CAK5284663.1"/>
    </source>
</evidence>
<dbReference type="EMBL" id="CAVNYO010000480">
    <property type="protein sequence ID" value="CAK5284663.1"/>
    <property type="molecule type" value="Genomic_DNA"/>
</dbReference>
<comment type="caution">
    <text evidence="1">The sequence shown here is derived from an EMBL/GenBank/DDBJ whole genome shotgun (WGS) entry which is preliminary data.</text>
</comment>
<reference evidence="1" key="1">
    <citation type="submission" date="2023-11" db="EMBL/GenBank/DDBJ databases">
        <authorList>
            <person name="De Vega J J."/>
            <person name="De Vega J J."/>
        </authorList>
    </citation>
    <scope>NUCLEOTIDE SEQUENCE</scope>
</reference>
<proteinExistence type="predicted"/>
<gene>
    <name evidence="1" type="ORF">MYCIT1_LOCUS38050</name>
</gene>
<name>A0AAD2Q7F5_9AGAR</name>
<dbReference type="Proteomes" id="UP001295794">
    <property type="component" value="Unassembled WGS sequence"/>
</dbReference>
<sequence>MIARFARNHAPIARLANIFRKTAKTPTHAMIKWRHAGKGQRSPPFPPFVPTDDAFCCARRCRAALGRLRPADHQHPDHGWCPWNA</sequence>
<evidence type="ECO:0000313" key="2">
    <source>
        <dbReference type="Proteomes" id="UP001295794"/>
    </source>
</evidence>